<feature type="non-terminal residue" evidence="2">
    <location>
        <position position="260"/>
    </location>
</feature>
<evidence type="ECO:0000259" key="1">
    <source>
        <dbReference type="Pfam" id="PF22369"/>
    </source>
</evidence>
<name>X1HKM3_9ZZZZ</name>
<sequence length="260" mass="29476">SNSKGQKRIEIFSIFKRFVEIAKEVKPYTWERCSSTGVTYYSPHDSSYNSVLESGEFFGTLKAIYSVGLDHIFYNLQSPGRAPDLLFYDGLEWLDKKAQQVLLDYILNGGHLVIFQKFPFLDDKKNPCNLLGIPQPDGIDAQGYMNTFYKDYEVRLGNETAYVEIPKAVYIYRNVPGEGIFASRCPSRHELNDSVLGEYQLIVNIGNEKNLLVGYHQKKGKGTLTFLGTPPSPDLLIKLHDFLKVHIPALPLCKNVQTIV</sequence>
<feature type="non-terminal residue" evidence="2">
    <location>
        <position position="1"/>
    </location>
</feature>
<gene>
    <name evidence="2" type="ORF">S03H2_51112</name>
</gene>
<feature type="domain" description="GLMA-like second" evidence="1">
    <location>
        <begin position="90"/>
        <end position="131"/>
    </location>
</feature>
<dbReference type="InterPro" id="IPR054746">
    <property type="entry name" value="GLMA-like_second"/>
</dbReference>
<accession>X1HKM3</accession>
<organism evidence="2">
    <name type="scientific">marine sediment metagenome</name>
    <dbReference type="NCBI Taxonomy" id="412755"/>
    <lineage>
        <taxon>unclassified sequences</taxon>
        <taxon>metagenomes</taxon>
        <taxon>ecological metagenomes</taxon>
    </lineage>
</organism>
<dbReference type="EMBL" id="BARU01032403">
    <property type="protein sequence ID" value="GAH70681.1"/>
    <property type="molecule type" value="Genomic_DNA"/>
</dbReference>
<dbReference type="AlphaFoldDB" id="X1HKM3"/>
<comment type="caution">
    <text evidence="2">The sequence shown here is derived from an EMBL/GenBank/DDBJ whole genome shotgun (WGS) entry which is preliminary data.</text>
</comment>
<protein>
    <recommendedName>
        <fullName evidence="1">GLMA-like second domain-containing protein</fullName>
    </recommendedName>
</protein>
<reference evidence="2" key="1">
    <citation type="journal article" date="2014" name="Front. Microbiol.">
        <title>High frequency of phylogenetically diverse reductive dehalogenase-homologous genes in deep subseafloor sedimentary metagenomes.</title>
        <authorList>
            <person name="Kawai M."/>
            <person name="Futagami T."/>
            <person name="Toyoda A."/>
            <person name="Takaki Y."/>
            <person name="Nishi S."/>
            <person name="Hori S."/>
            <person name="Arai W."/>
            <person name="Tsubouchi T."/>
            <person name="Morono Y."/>
            <person name="Uchiyama I."/>
            <person name="Ito T."/>
            <person name="Fujiyama A."/>
            <person name="Inagaki F."/>
            <person name="Takami H."/>
        </authorList>
    </citation>
    <scope>NUCLEOTIDE SEQUENCE</scope>
    <source>
        <strain evidence="2">Expedition CK06-06</strain>
    </source>
</reference>
<dbReference type="Pfam" id="PF22369">
    <property type="entry name" value="GLMA_2nd"/>
    <property type="match status" value="1"/>
</dbReference>
<evidence type="ECO:0000313" key="2">
    <source>
        <dbReference type="EMBL" id="GAH70681.1"/>
    </source>
</evidence>
<proteinExistence type="predicted"/>